<dbReference type="OrthoDB" id="431626at2759"/>
<evidence type="ECO:0000256" key="5">
    <source>
        <dbReference type="SAM" id="MobiDB-lite"/>
    </source>
</evidence>
<evidence type="ECO:0000256" key="2">
    <source>
        <dbReference type="ARBA" id="ARBA00022448"/>
    </source>
</evidence>
<keyword evidence="3" id="KW-0653">Protein transport</keyword>
<feature type="domain" description="Importin N-terminal" evidence="6">
    <location>
        <begin position="23"/>
        <end position="100"/>
    </location>
</feature>
<evidence type="ECO:0000256" key="3">
    <source>
        <dbReference type="ARBA" id="ARBA00022927"/>
    </source>
</evidence>
<dbReference type="PROSITE" id="PS50166">
    <property type="entry name" value="IMPORTIN_B_NT"/>
    <property type="match status" value="1"/>
</dbReference>
<dbReference type="EMBL" id="MU004188">
    <property type="protein sequence ID" value="KAF2496116.1"/>
    <property type="molecule type" value="Genomic_DNA"/>
</dbReference>
<keyword evidence="2" id="KW-0813">Transport</keyword>
<dbReference type="PANTHER" id="PTHR10997:SF9">
    <property type="entry name" value="IMPORTIN-9"/>
    <property type="match status" value="1"/>
</dbReference>
<evidence type="ECO:0000313" key="8">
    <source>
        <dbReference type="Proteomes" id="UP000799750"/>
    </source>
</evidence>
<feature type="compositionally biased region" description="Basic and acidic residues" evidence="5">
    <location>
        <begin position="941"/>
        <end position="961"/>
    </location>
</feature>
<accession>A0A6A6QV92</accession>
<dbReference type="InterPro" id="IPR001494">
    <property type="entry name" value="Importin-beta_N"/>
</dbReference>
<evidence type="ECO:0000256" key="1">
    <source>
        <dbReference type="ARBA" id="ARBA00004123"/>
    </source>
</evidence>
<dbReference type="FunFam" id="1.25.10.10:FF:000373">
    <property type="entry name" value="Importin beta-5 subunit, putative"/>
    <property type="match status" value="1"/>
</dbReference>
<keyword evidence="4" id="KW-0539">Nucleus</keyword>
<dbReference type="PANTHER" id="PTHR10997">
    <property type="entry name" value="IMPORTIN-7, 8, 11"/>
    <property type="match status" value="1"/>
</dbReference>
<feature type="compositionally biased region" description="Basic and acidic residues" evidence="5">
    <location>
        <begin position="906"/>
        <end position="918"/>
    </location>
</feature>
<evidence type="ECO:0000313" key="7">
    <source>
        <dbReference type="EMBL" id="KAF2496116.1"/>
    </source>
</evidence>
<keyword evidence="8" id="KW-1185">Reference proteome</keyword>
<dbReference type="GO" id="GO:0031267">
    <property type="term" value="F:small GTPase binding"/>
    <property type="evidence" value="ECO:0007669"/>
    <property type="project" value="InterPro"/>
</dbReference>
<name>A0A6A6QV92_9PEZI</name>
<dbReference type="GO" id="GO:0006606">
    <property type="term" value="P:protein import into nucleus"/>
    <property type="evidence" value="ECO:0007669"/>
    <property type="project" value="TreeGrafter"/>
</dbReference>
<dbReference type="GO" id="GO:0005635">
    <property type="term" value="C:nuclear envelope"/>
    <property type="evidence" value="ECO:0007669"/>
    <property type="project" value="TreeGrafter"/>
</dbReference>
<dbReference type="InterPro" id="IPR011989">
    <property type="entry name" value="ARM-like"/>
</dbReference>
<dbReference type="Proteomes" id="UP000799750">
    <property type="component" value="Unassembled WGS sequence"/>
</dbReference>
<dbReference type="InterPro" id="IPR056840">
    <property type="entry name" value="HEAT_IPO9_central"/>
</dbReference>
<protein>
    <submittedName>
        <fullName evidence="7">ARM repeat-containing protein</fullName>
    </submittedName>
</protein>
<evidence type="ECO:0000259" key="6">
    <source>
        <dbReference type="PROSITE" id="PS50166"/>
    </source>
</evidence>
<gene>
    <name evidence="7" type="ORF">BU16DRAFT_538704</name>
</gene>
<feature type="region of interest" description="Disordered" evidence="5">
    <location>
        <begin position="897"/>
        <end position="961"/>
    </location>
</feature>
<dbReference type="SUPFAM" id="SSF48371">
    <property type="entry name" value="ARM repeat"/>
    <property type="match status" value="1"/>
</dbReference>
<dbReference type="AlphaFoldDB" id="A0A6A6QV92"/>
<dbReference type="Pfam" id="PF25018">
    <property type="entry name" value="HEAT_IPO9_c"/>
    <property type="match status" value="1"/>
</dbReference>
<organism evidence="7 8">
    <name type="scientific">Lophium mytilinum</name>
    <dbReference type="NCBI Taxonomy" id="390894"/>
    <lineage>
        <taxon>Eukaryota</taxon>
        <taxon>Fungi</taxon>
        <taxon>Dikarya</taxon>
        <taxon>Ascomycota</taxon>
        <taxon>Pezizomycotina</taxon>
        <taxon>Dothideomycetes</taxon>
        <taxon>Pleosporomycetidae</taxon>
        <taxon>Mytilinidiales</taxon>
        <taxon>Mytilinidiaceae</taxon>
        <taxon>Lophium</taxon>
    </lineage>
</organism>
<dbReference type="GO" id="GO:0005829">
    <property type="term" value="C:cytosol"/>
    <property type="evidence" value="ECO:0007669"/>
    <property type="project" value="TreeGrafter"/>
</dbReference>
<dbReference type="Pfam" id="PF03810">
    <property type="entry name" value="IBN_N"/>
    <property type="match status" value="1"/>
</dbReference>
<sequence>MEEQLVQLLSATQSSSEGPRKSAEAQLLSLYGHPEFSLGLIKIASHDSVPLNIRQASLLYLKTFVLAAWSPQFDEFKGQVLVRDEEKGQVRTSLLDLATSDQEDRKVKSAASYVVSKIANADFPEQWPDLLPKLLHLIPIGTDGQIHGALKVLDGLVNDCFNEEQFFSVARDLIKVLFDVAVNDARKPALRALSVSVFRGCFDILEMVMEDHKVMVKAFADEALAGWLPFFVEVMKSRLPPPPSEEDENQDIGTAETYRGLVSLKMQVVKVLMRIRSVFASILSPQTPTLFSATWEELSSLQTAYHQMYIEGERQSRLEDADGLPYTLDFLVLEELDFMQACLRAPPVRSELEKQLQSAQNTEGTWVTEVMKLAVAYAQITTEEEGLWNVDVNIFLSEETSVTANYTPRTACGDLVIKLGEWLNTATVEGLLSYTRTLYSTTESWKAKEAVLFVLNQLLCDFQDVDKQIAPEAANGFLDFIRYAMQQPDAFLRARGYLVAGSLTRTSGDGLQQVATSFLEASLHAITNDKSEVVQVSCIRALQFYLQAIPPAITLPLQNDIISALSTYLQSQDIQELAECDDLMVTFVETLRDAIMLDTSVCLTGGGLDLLFSIASHGAGNFQLVMLVNETFEEVTGTISAMGAEAYVKLCEKVLPSLTGAFDIGNLTEENALTNLAAELLAVLAEHGSKPLPQGFVQATMPKLNRLLLGSHDEELLKAATTAIKNIIMHDHAQLFAWHEENGKGGLEAVLIIIDRLLSPTVDDNAASEVGALAAELVEKAGSELLGPYLPQLLTAVAVRLGSASQAQFIQSLTLVFARLSLINAKEVIDFLAQMPIDDENGLQLVLSKWLENSINFAGYDEIRQNVVALSKVYDLQDPRLEQIQVKGNLIVPQSDRIMTRSRARTSKEPPPNRDRMRLRSRPLRRKMVESDWSESDDECDFRKENKPSAREDMTQSEDNPHRYQPIIYLFPSSRSRSCTRANVLSTIAPDQYTYIPASLKILKVLVSELLAAAGSSLEAAAAAADLADDVSDDGSWEDDPNPLLDLGTGMTKEQLMAFANESVGSGFGPASRQRDDETQSYLVGWFQAAAGRPGFEAEFARLDPDEQEKLRSMSSN</sequence>
<evidence type="ECO:0000256" key="4">
    <source>
        <dbReference type="ARBA" id="ARBA00023242"/>
    </source>
</evidence>
<dbReference type="Gene3D" id="1.25.10.10">
    <property type="entry name" value="Leucine-rich Repeat Variant"/>
    <property type="match status" value="1"/>
</dbReference>
<dbReference type="InterPro" id="IPR016024">
    <property type="entry name" value="ARM-type_fold"/>
</dbReference>
<dbReference type="SMART" id="SM00913">
    <property type="entry name" value="IBN_N"/>
    <property type="match status" value="1"/>
</dbReference>
<reference evidence="7" key="1">
    <citation type="journal article" date="2020" name="Stud. Mycol.">
        <title>101 Dothideomycetes genomes: a test case for predicting lifestyles and emergence of pathogens.</title>
        <authorList>
            <person name="Haridas S."/>
            <person name="Albert R."/>
            <person name="Binder M."/>
            <person name="Bloem J."/>
            <person name="Labutti K."/>
            <person name="Salamov A."/>
            <person name="Andreopoulos B."/>
            <person name="Baker S."/>
            <person name="Barry K."/>
            <person name="Bills G."/>
            <person name="Bluhm B."/>
            <person name="Cannon C."/>
            <person name="Castanera R."/>
            <person name="Culley D."/>
            <person name="Daum C."/>
            <person name="Ezra D."/>
            <person name="Gonzalez J."/>
            <person name="Henrissat B."/>
            <person name="Kuo A."/>
            <person name="Liang C."/>
            <person name="Lipzen A."/>
            <person name="Lutzoni F."/>
            <person name="Magnuson J."/>
            <person name="Mondo S."/>
            <person name="Nolan M."/>
            <person name="Ohm R."/>
            <person name="Pangilinan J."/>
            <person name="Park H.-J."/>
            <person name="Ramirez L."/>
            <person name="Alfaro M."/>
            <person name="Sun H."/>
            <person name="Tritt A."/>
            <person name="Yoshinaga Y."/>
            <person name="Zwiers L.-H."/>
            <person name="Turgeon B."/>
            <person name="Goodwin S."/>
            <person name="Spatafora J."/>
            <person name="Crous P."/>
            <person name="Grigoriev I."/>
        </authorList>
    </citation>
    <scope>NUCLEOTIDE SEQUENCE</scope>
    <source>
        <strain evidence="7">CBS 269.34</strain>
    </source>
</reference>
<proteinExistence type="predicted"/>
<comment type="subcellular location">
    <subcellularLocation>
        <location evidence="1">Nucleus</location>
    </subcellularLocation>
</comment>